<sequence>MFFQLTTIRYWFARQDEQKVIIPVFRATVFIQVYSIRFYRYGYPLRSSSVSCDRHSRFAKLAESGPLLAITNWACRGWKIIFTGHSRGGAISQLLTTQVISKLVELAGYLRWSHCAASPLEHLDADHHFWSSYTEWYNVYDAYIYGHVIIFRLATFGVNVIKEVILAFRGHLQKLEIRLCAEVIGYRNEDLESILVKASDEIHNISHDLLIPIYLIFGCHHFIRKDEKSELIIDSFQC</sequence>
<protein>
    <recommendedName>
        <fullName evidence="6">Fungal lipase-like domain-containing protein</fullName>
    </recommendedName>
</protein>
<reference evidence="2" key="1">
    <citation type="submission" date="2021-02" db="EMBL/GenBank/DDBJ databases">
        <authorList>
            <person name="Nowell W R."/>
        </authorList>
    </citation>
    <scope>NUCLEOTIDE SEQUENCE</scope>
</reference>
<evidence type="ECO:0000313" key="3">
    <source>
        <dbReference type="EMBL" id="CAF3813003.1"/>
    </source>
</evidence>
<dbReference type="Proteomes" id="UP000681722">
    <property type="component" value="Unassembled WGS sequence"/>
</dbReference>
<organism evidence="2 5">
    <name type="scientific">Didymodactylos carnosus</name>
    <dbReference type="NCBI Taxonomy" id="1234261"/>
    <lineage>
        <taxon>Eukaryota</taxon>
        <taxon>Metazoa</taxon>
        <taxon>Spiralia</taxon>
        <taxon>Gnathifera</taxon>
        <taxon>Rotifera</taxon>
        <taxon>Eurotatoria</taxon>
        <taxon>Bdelloidea</taxon>
        <taxon>Philodinida</taxon>
        <taxon>Philodinidae</taxon>
        <taxon>Didymodactylos</taxon>
    </lineage>
</organism>
<dbReference type="EMBL" id="CAJNOK010007797">
    <property type="protein sequence ID" value="CAF1044926.1"/>
    <property type="molecule type" value="Genomic_DNA"/>
</dbReference>
<evidence type="ECO:0000313" key="5">
    <source>
        <dbReference type="Proteomes" id="UP000663829"/>
    </source>
</evidence>
<evidence type="ECO:0000313" key="2">
    <source>
        <dbReference type="EMBL" id="CAF1244209.1"/>
    </source>
</evidence>
<dbReference type="OrthoDB" id="10033750at2759"/>
<dbReference type="SUPFAM" id="SSF53474">
    <property type="entry name" value="alpha/beta-Hydrolases"/>
    <property type="match status" value="1"/>
</dbReference>
<dbReference type="InterPro" id="IPR029058">
    <property type="entry name" value="AB_hydrolase_fold"/>
</dbReference>
<dbReference type="Proteomes" id="UP000682733">
    <property type="component" value="Unassembled WGS sequence"/>
</dbReference>
<comment type="caution">
    <text evidence="2">The sequence shown here is derived from an EMBL/GenBank/DDBJ whole genome shotgun (WGS) entry which is preliminary data.</text>
</comment>
<dbReference type="Proteomes" id="UP000663829">
    <property type="component" value="Unassembled WGS sequence"/>
</dbReference>
<dbReference type="EMBL" id="CAJNOQ010010148">
    <property type="protein sequence ID" value="CAF1244209.1"/>
    <property type="molecule type" value="Genomic_DNA"/>
</dbReference>
<accession>A0A814ZHL2</accession>
<dbReference type="EMBL" id="CAJOBA010007809">
    <property type="protein sequence ID" value="CAF3813003.1"/>
    <property type="molecule type" value="Genomic_DNA"/>
</dbReference>
<evidence type="ECO:0000313" key="4">
    <source>
        <dbReference type="EMBL" id="CAF4008976.1"/>
    </source>
</evidence>
<dbReference type="Proteomes" id="UP000677228">
    <property type="component" value="Unassembled WGS sequence"/>
</dbReference>
<proteinExistence type="predicted"/>
<keyword evidence="5" id="KW-1185">Reference proteome</keyword>
<dbReference type="Gene3D" id="3.40.50.1820">
    <property type="entry name" value="alpha/beta hydrolase"/>
    <property type="match status" value="1"/>
</dbReference>
<evidence type="ECO:0000313" key="1">
    <source>
        <dbReference type="EMBL" id="CAF1044926.1"/>
    </source>
</evidence>
<dbReference type="EMBL" id="CAJOBC010011672">
    <property type="protein sequence ID" value="CAF4008976.1"/>
    <property type="molecule type" value="Genomic_DNA"/>
</dbReference>
<name>A0A814ZHL2_9BILA</name>
<evidence type="ECO:0008006" key="6">
    <source>
        <dbReference type="Google" id="ProtNLM"/>
    </source>
</evidence>
<gene>
    <name evidence="2" type="ORF">GPM918_LOCUS25808</name>
    <name evidence="1" type="ORF">OVA965_LOCUS16675</name>
    <name evidence="4" type="ORF">SRO942_LOCUS25856</name>
    <name evidence="3" type="ORF">TMI583_LOCUS16685</name>
</gene>
<dbReference type="AlphaFoldDB" id="A0A814ZHL2"/>